<dbReference type="AlphaFoldDB" id="A0A0B5ALK5"/>
<dbReference type="InterPro" id="IPR020006">
    <property type="entry name" value="FlhF"/>
</dbReference>
<name>A0A0B5ALK5_9BACL</name>
<evidence type="ECO:0000256" key="4">
    <source>
        <dbReference type="ARBA" id="ARBA00022448"/>
    </source>
</evidence>
<dbReference type="STRING" id="1508404.JMA_16990"/>
<dbReference type="PANTHER" id="PTHR43134">
    <property type="entry name" value="SIGNAL RECOGNITION PARTICLE RECEPTOR SUBUNIT ALPHA"/>
    <property type="match status" value="1"/>
</dbReference>
<dbReference type="GO" id="GO:0005886">
    <property type="term" value="C:plasma membrane"/>
    <property type="evidence" value="ECO:0007669"/>
    <property type="project" value="UniProtKB-SubCell"/>
</dbReference>
<gene>
    <name evidence="15" type="ORF">JMA_16990</name>
</gene>
<keyword evidence="9" id="KW-0342">GTP-binding</keyword>
<evidence type="ECO:0000256" key="8">
    <source>
        <dbReference type="ARBA" id="ARBA00022927"/>
    </source>
</evidence>
<dbReference type="Proteomes" id="UP000031449">
    <property type="component" value="Chromosome"/>
</dbReference>
<keyword evidence="16" id="KW-1185">Reference proteome</keyword>
<evidence type="ECO:0000256" key="12">
    <source>
        <dbReference type="ARBA" id="ARBA00025337"/>
    </source>
</evidence>
<evidence type="ECO:0000259" key="14">
    <source>
        <dbReference type="SMART" id="SM00962"/>
    </source>
</evidence>
<reference evidence="15 16" key="1">
    <citation type="submission" date="2014-08" db="EMBL/GenBank/DDBJ databases">
        <title>Complete genome of a marine bacteria Jeotgalibacillus malaysiensis.</title>
        <authorList>
            <person name="Yaakop A.S."/>
            <person name="Chan K.-G."/>
            <person name="Goh K.M."/>
        </authorList>
    </citation>
    <scope>NUCLEOTIDE SEQUENCE [LARGE SCALE GENOMIC DNA]</scope>
    <source>
        <strain evidence="15 16">D5</strain>
    </source>
</reference>
<comment type="similarity">
    <text evidence="2">Belongs to the GTP-binding SRP family.</text>
</comment>
<evidence type="ECO:0000256" key="11">
    <source>
        <dbReference type="ARBA" id="ARBA00023225"/>
    </source>
</evidence>
<dbReference type="HOGENOM" id="CLU_009301_11_4_9"/>
<protein>
    <recommendedName>
        <fullName evidence="3 13">Flagellar biosynthesis protein FlhF</fullName>
    </recommendedName>
</protein>
<dbReference type="OrthoDB" id="9778554at2"/>
<dbReference type="GO" id="GO:0005047">
    <property type="term" value="F:signal recognition particle binding"/>
    <property type="evidence" value="ECO:0007669"/>
    <property type="project" value="TreeGrafter"/>
</dbReference>
<dbReference type="FunFam" id="3.40.50.300:FF:000695">
    <property type="entry name" value="Flagellar biosynthesis regulator FlhF"/>
    <property type="match status" value="1"/>
</dbReference>
<evidence type="ECO:0000313" key="15">
    <source>
        <dbReference type="EMBL" id="AJD91016.1"/>
    </source>
</evidence>
<comment type="function">
    <text evidence="12">Necessary for flagellar biosynthesis. May be involved in translocation of the flagellum.</text>
</comment>
<keyword evidence="7" id="KW-1005">Bacterial flagellum biogenesis</keyword>
<comment type="subcellular location">
    <subcellularLocation>
        <location evidence="1">Cell membrane</location>
        <topology evidence="1">Peripheral membrane protein</topology>
        <orientation evidence="1">Cytoplasmic side</orientation>
    </subcellularLocation>
</comment>
<dbReference type="PANTHER" id="PTHR43134:SF3">
    <property type="entry name" value="FLAGELLAR BIOSYNTHESIS PROTEIN FLHF"/>
    <property type="match status" value="1"/>
</dbReference>
<dbReference type="InterPro" id="IPR027417">
    <property type="entry name" value="P-loop_NTPase"/>
</dbReference>
<organism evidence="15 16">
    <name type="scientific">Jeotgalibacillus malaysiensis</name>
    <dbReference type="NCBI Taxonomy" id="1508404"/>
    <lineage>
        <taxon>Bacteria</taxon>
        <taxon>Bacillati</taxon>
        <taxon>Bacillota</taxon>
        <taxon>Bacilli</taxon>
        <taxon>Bacillales</taxon>
        <taxon>Caryophanaceae</taxon>
        <taxon>Jeotgalibacillus</taxon>
    </lineage>
</organism>
<evidence type="ECO:0000256" key="3">
    <source>
        <dbReference type="ARBA" id="ARBA00014919"/>
    </source>
</evidence>
<dbReference type="Gene3D" id="3.40.50.300">
    <property type="entry name" value="P-loop containing nucleotide triphosphate hydrolases"/>
    <property type="match status" value="1"/>
</dbReference>
<keyword evidence="8" id="KW-0653">Protein transport</keyword>
<dbReference type="NCBIfam" id="TIGR03499">
    <property type="entry name" value="FlhF"/>
    <property type="match status" value="1"/>
</dbReference>
<dbReference type="BioCyc" id="JESP1508404:G14D9-10954-MONOMER"/>
<dbReference type="InterPro" id="IPR000897">
    <property type="entry name" value="SRP54_GTPase_dom"/>
</dbReference>
<evidence type="ECO:0000256" key="1">
    <source>
        <dbReference type="ARBA" id="ARBA00004413"/>
    </source>
</evidence>
<dbReference type="InterPro" id="IPR047040">
    <property type="entry name" value="FlhF__GTPase_dom"/>
</dbReference>
<keyword evidence="4" id="KW-0813">Transport</keyword>
<keyword evidence="11" id="KW-1006">Bacterial flagellum protein export</keyword>
<evidence type="ECO:0000256" key="13">
    <source>
        <dbReference type="NCBIfam" id="TIGR03499"/>
    </source>
</evidence>
<feature type="domain" description="SRP54-type proteins GTP-binding" evidence="14">
    <location>
        <begin position="174"/>
        <end position="365"/>
    </location>
</feature>
<dbReference type="GO" id="GO:0006614">
    <property type="term" value="P:SRP-dependent cotranslational protein targeting to membrane"/>
    <property type="evidence" value="ECO:0007669"/>
    <property type="project" value="UniProtKB-UniRule"/>
</dbReference>
<dbReference type="Pfam" id="PF00448">
    <property type="entry name" value="SRP54"/>
    <property type="match status" value="1"/>
</dbReference>
<accession>A0A0B5ALK5</accession>
<evidence type="ECO:0000256" key="5">
    <source>
        <dbReference type="ARBA" id="ARBA00022475"/>
    </source>
</evidence>
<keyword evidence="10" id="KW-0472">Membrane</keyword>
<evidence type="ECO:0000256" key="10">
    <source>
        <dbReference type="ARBA" id="ARBA00023136"/>
    </source>
</evidence>
<evidence type="ECO:0000256" key="9">
    <source>
        <dbReference type="ARBA" id="ARBA00023134"/>
    </source>
</evidence>
<sequence length="369" mass="41675">MKMKKITAPTMPEAMKKVRKELGNDAVIMNSKVIYTGGFLGLFKTKQIEVVAGVDSALYQTEEMTAAAKIQPETKSPVEKNDHKLESEIKELKQMVSALSAQQTGFQDFPSPIRLMLKKLQDQDFKESWILETGNHLHKKWENQSDDAEIMNWTEAHIHSSLKPLAHGGIDASKKYICLIGPTGVGKTTTIAKVAAKLVMEDKKKIAFITSDTYRIGAIEQLKTYAELLNVPVEVIYNRQDFQAAADKLSDYDHILIDTAGRNYRELQYVEDLMNTIDFQSDMQAFLVLSMTSKFKEMKAIYDRFKEMKLDGLIFTKCDESITVGPAFHMMLESQTGVAYLTHGQAVPEDIREGSLKEIRDMMIRGVKS</sequence>
<keyword evidence="5" id="KW-1003">Cell membrane</keyword>
<dbReference type="Gene3D" id="1.20.120.1380">
    <property type="entry name" value="Flagellar FlhF biosynthesis protein, N domain"/>
    <property type="match status" value="1"/>
</dbReference>
<dbReference type="SMART" id="SM00962">
    <property type="entry name" value="SRP54"/>
    <property type="match status" value="1"/>
</dbReference>
<evidence type="ECO:0000313" key="16">
    <source>
        <dbReference type="Proteomes" id="UP000031449"/>
    </source>
</evidence>
<dbReference type="GO" id="GO:0005525">
    <property type="term" value="F:GTP binding"/>
    <property type="evidence" value="ECO:0007669"/>
    <property type="project" value="UniProtKB-UniRule"/>
</dbReference>
<keyword evidence="6" id="KW-0547">Nucleotide-binding</keyword>
<evidence type="ECO:0000256" key="7">
    <source>
        <dbReference type="ARBA" id="ARBA00022795"/>
    </source>
</evidence>
<dbReference type="CDD" id="cd17873">
    <property type="entry name" value="FlhF"/>
    <property type="match status" value="1"/>
</dbReference>
<evidence type="ECO:0000256" key="2">
    <source>
        <dbReference type="ARBA" id="ARBA00008531"/>
    </source>
</evidence>
<dbReference type="GO" id="GO:0003924">
    <property type="term" value="F:GTPase activity"/>
    <property type="evidence" value="ECO:0007669"/>
    <property type="project" value="UniProtKB-UniRule"/>
</dbReference>
<evidence type="ECO:0000256" key="6">
    <source>
        <dbReference type="ARBA" id="ARBA00022741"/>
    </source>
</evidence>
<dbReference type="GO" id="GO:0044781">
    <property type="term" value="P:bacterial-type flagellum organization"/>
    <property type="evidence" value="ECO:0007669"/>
    <property type="project" value="UniProtKB-UniRule"/>
</dbReference>
<dbReference type="SUPFAM" id="SSF52540">
    <property type="entry name" value="P-loop containing nucleoside triphosphate hydrolases"/>
    <property type="match status" value="1"/>
</dbReference>
<proteinExistence type="inferred from homology"/>
<dbReference type="GO" id="GO:0015031">
    <property type="term" value="P:protein transport"/>
    <property type="evidence" value="ECO:0007669"/>
    <property type="project" value="UniProtKB-KW"/>
</dbReference>
<dbReference type="EMBL" id="CP009416">
    <property type="protein sequence ID" value="AJD91016.1"/>
    <property type="molecule type" value="Genomic_DNA"/>
</dbReference>
<dbReference type="KEGG" id="jeo:JMA_16990"/>